<evidence type="ECO:0000313" key="3">
    <source>
        <dbReference type="Proteomes" id="UP000078541"/>
    </source>
</evidence>
<accession>A0A195EW03</accession>
<name>A0A195EW03_9HYME</name>
<dbReference type="AlphaFoldDB" id="A0A195EW03"/>
<proteinExistence type="predicted"/>
<protein>
    <submittedName>
        <fullName evidence="2">Uncharacterized protein</fullName>
    </submittedName>
</protein>
<sequence>MIPRTTIRCPNTIDSSTPIGRLEVIDTEGLVIEPPLSCKEDKTGRGTTVNQSHVHVLQGIKWNPACQGGILVAVDAARGLSRGISEWEKSESPFRQRSFLPKEFSKKSSQPDSISEIPIDRRIERTERKIYVYDE</sequence>
<evidence type="ECO:0000256" key="1">
    <source>
        <dbReference type="SAM" id="MobiDB-lite"/>
    </source>
</evidence>
<dbReference type="Proteomes" id="UP000078541">
    <property type="component" value="Unassembled WGS sequence"/>
</dbReference>
<dbReference type="EMBL" id="KQ981953">
    <property type="protein sequence ID" value="KYN32445.1"/>
    <property type="molecule type" value="Genomic_DNA"/>
</dbReference>
<keyword evidence="3" id="KW-1185">Reference proteome</keyword>
<gene>
    <name evidence="2" type="ORF">ALC56_13302</name>
</gene>
<feature type="region of interest" description="Disordered" evidence="1">
    <location>
        <begin position="98"/>
        <end position="119"/>
    </location>
</feature>
<reference evidence="2 3" key="1">
    <citation type="submission" date="2016-03" db="EMBL/GenBank/DDBJ databases">
        <title>Trachymyrmex septentrionalis WGS genome.</title>
        <authorList>
            <person name="Nygaard S."/>
            <person name="Hu H."/>
            <person name="Boomsma J."/>
            <person name="Zhang G."/>
        </authorList>
    </citation>
    <scope>NUCLEOTIDE SEQUENCE [LARGE SCALE GENOMIC DNA]</scope>
    <source>
        <strain evidence="2">Tsep2-gDNA-1</strain>
        <tissue evidence="2">Whole body</tissue>
    </source>
</reference>
<evidence type="ECO:0000313" key="2">
    <source>
        <dbReference type="EMBL" id="KYN32445.1"/>
    </source>
</evidence>
<organism evidence="2 3">
    <name type="scientific">Trachymyrmex septentrionalis</name>
    <dbReference type="NCBI Taxonomy" id="34720"/>
    <lineage>
        <taxon>Eukaryota</taxon>
        <taxon>Metazoa</taxon>
        <taxon>Ecdysozoa</taxon>
        <taxon>Arthropoda</taxon>
        <taxon>Hexapoda</taxon>
        <taxon>Insecta</taxon>
        <taxon>Pterygota</taxon>
        <taxon>Neoptera</taxon>
        <taxon>Endopterygota</taxon>
        <taxon>Hymenoptera</taxon>
        <taxon>Apocrita</taxon>
        <taxon>Aculeata</taxon>
        <taxon>Formicoidea</taxon>
        <taxon>Formicidae</taxon>
        <taxon>Myrmicinae</taxon>
        <taxon>Trachymyrmex</taxon>
    </lineage>
</organism>